<protein>
    <recommendedName>
        <fullName evidence="5">Transmembrane protein</fullName>
    </recommendedName>
</protein>
<keyword evidence="1" id="KW-0812">Transmembrane</keyword>
<name>A0AA86UTH5_9EUKA</name>
<organism evidence="2">
    <name type="scientific">Hexamita inflata</name>
    <dbReference type="NCBI Taxonomy" id="28002"/>
    <lineage>
        <taxon>Eukaryota</taxon>
        <taxon>Metamonada</taxon>
        <taxon>Diplomonadida</taxon>
        <taxon>Hexamitidae</taxon>
        <taxon>Hexamitinae</taxon>
        <taxon>Hexamita</taxon>
    </lineage>
</organism>
<reference evidence="3 4" key="2">
    <citation type="submission" date="2024-07" db="EMBL/GenBank/DDBJ databases">
        <authorList>
            <person name="Akdeniz Z."/>
        </authorList>
    </citation>
    <scope>NUCLEOTIDE SEQUENCE [LARGE SCALE GENOMIC DNA]</scope>
</reference>
<reference evidence="2" key="1">
    <citation type="submission" date="2023-06" db="EMBL/GenBank/DDBJ databases">
        <authorList>
            <person name="Kurt Z."/>
        </authorList>
    </citation>
    <scope>NUCLEOTIDE SEQUENCE</scope>
</reference>
<gene>
    <name evidence="2" type="ORF">HINF_LOCUS58695</name>
    <name evidence="3" type="ORF">HINF_LOCUS61599</name>
</gene>
<dbReference type="EMBL" id="CATOUU010001088">
    <property type="protein sequence ID" value="CAI9971050.1"/>
    <property type="molecule type" value="Genomic_DNA"/>
</dbReference>
<accession>A0AA86UTH5</accession>
<dbReference type="EMBL" id="CAXDID020000370">
    <property type="protein sequence ID" value="CAL6083179.1"/>
    <property type="molecule type" value="Genomic_DNA"/>
</dbReference>
<keyword evidence="4" id="KW-1185">Reference proteome</keyword>
<evidence type="ECO:0000313" key="3">
    <source>
        <dbReference type="EMBL" id="CAL6083179.1"/>
    </source>
</evidence>
<keyword evidence="1" id="KW-1133">Transmembrane helix</keyword>
<dbReference type="AlphaFoldDB" id="A0AA86UTH5"/>
<proteinExistence type="predicted"/>
<evidence type="ECO:0000313" key="2">
    <source>
        <dbReference type="EMBL" id="CAI9971050.1"/>
    </source>
</evidence>
<feature type="transmembrane region" description="Helical" evidence="1">
    <location>
        <begin position="490"/>
        <end position="514"/>
    </location>
</feature>
<keyword evidence="1" id="KW-0472">Membrane</keyword>
<evidence type="ECO:0000256" key="1">
    <source>
        <dbReference type="SAM" id="Phobius"/>
    </source>
</evidence>
<evidence type="ECO:0008006" key="5">
    <source>
        <dbReference type="Google" id="ProtNLM"/>
    </source>
</evidence>
<dbReference type="Proteomes" id="UP001642409">
    <property type="component" value="Unassembled WGS sequence"/>
</dbReference>
<sequence>MIQLLSQVLLVINPPVMNNISGCYSPKTTAEYRRNLNQLVVTLISASNPNCSVFPRQVDVNATFAELSQANAVIPPFTITVKDFNYSTTKQIVFKNVPDLSTYDIQNILIEIYSFQEITQVQIFNMQESRSSLTQCFYPNTSISIGITGFHLNVTATGLCKIQINTMVQMDIVISNTIKSFYTISNTDLDDLKQDYDADLFFQLFFPGDFTSFWNTQSAQARIYITGSTSSIRFDFGSVSYDSFPDIYSDLFVTASDEMFCVLGFPDPVKMAPYQTKVTSLGAYDTFVIRVNWINQNYTIQKTIRTAIFSNIYQEFKCENEPDNVAKALCQKVYKAVKANETQSVQLEFLVIKSENPIFVQKTKMNYYRSPVESLLLQQNSKTIDLDVVYYGPTAPSDTYDITIMTWIFTMANPPAANANPVTGVATWSSSTKSMSISCPDTNANCKLAKVIYPPIDSIILVTYASRSTGKTYCQFVIGVTKNDFKTVKAVTIAISVVIIIGLLVYVILSILRFKQSIKVMKKKKNG</sequence>
<evidence type="ECO:0000313" key="4">
    <source>
        <dbReference type="Proteomes" id="UP001642409"/>
    </source>
</evidence>
<comment type="caution">
    <text evidence="2">The sequence shown here is derived from an EMBL/GenBank/DDBJ whole genome shotgun (WGS) entry which is preliminary data.</text>
</comment>